<accession>A0ABS9UV91</accession>
<keyword evidence="4" id="KW-1185">Reference proteome</keyword>
<dbReference type="RefSeq" id="WP_241345829.1">
    <property type="nucleotide sequence ID" value="NZ_JAKZGP010000001.1"/>
</dbReference>
<dbReference type="EMBL" id="JAKZGP010000001">
    <property type="protein sequence ID" value="MCH7407889.1"/>
    <property type="molecule type" value="Genomic_DNA"/>
</dbReference>
<dbReference type="InterPro" id="IPR011008">
    <property type="entry name" value="Dimeric_a/b-barrel"/>
</dbReference>
<organism evidence="3 4">
    <name type="scientific">Belliella filtrata</name>
    <dbReference type="NCBI Taxonomy" id="2923435"/>
    <lineage>
        <taxon>Bacteria</taxon>
        <taxon>Pseudomonadati</taxon>
        <taxon>Bacteroidota</taxon>
        <taxon>Cytophagia</taxon>
        <taxon>Cytophagales</taxon>
        <taxon>Cyclobacteriaceae</taxon>
        <taxon>Belliella</taxon>
    </lineage>
</organism>
<comment type="caution">
    <text evidence="3">The sequence shown here is derived from an EMBL/GenBank/DDBJ whole genome shotgun (WGS) entry which is preliminary data.</text>
</comment>
<feature type="signal peptide" evidence="1">
    <location>
        <begin position="1"/>
        <end position="18"/>
    </location>
</feature>
<evidence type="ECO:0000313" key="3">
    <source>
        <dbReference type="EMBL" id="MCH7407889.1"/>
    </source>
</evidence>
<feature type="domain" description="DUF6265" evidence="2">
    <location>
        <begin position="24"/>
        <end position="129"/>
    </location>
</feature>
<evidence type="ECO:0000313" key="4">
    <source>
        <dbReference type="Proteomes" id="UP001165489"/>
    </source>
</evidence>
<reference evidence="3" key="1">
    <citation type="submission" date="2022-03" db="EMBL/GenBank/DDBJ databases">
        <title>De novo assembled genomes of Belliella spp. (Cyclobacteriaceae) strains.</title>
        <authorList>
            <person name="Szabo A."/>
            <person name="Korponai K."/>
            <person name="Felfoldi T."/>
        </authorList>
    </citation>
    <scope>NUCLEOTIDE SEQUENCE</scope>
    <source>
        <strain evidence="3">DSM 111904</strain>
    </source>
</reference>
<name>A0ABS9UV91_9BACT</name>
<dbReference type="Gene3D" id="3.30.70.1060">
    <property type="entry name" value="Dimeric alpha+beta barrel"/>
    <property type="match status" value="1"/>
</dbReference>
<gene>
    <name evidence="3" type="ORF">MM239_00650</name>
</gene>
<sequence>MKYVLTIVALFLIKVAFAQSESPDFLQGTWKMEGKESYEHWDKLNGNTLKGFSYKLKDGQIVIAEYLDISKEANKITYTATVLDQNHGVGVDFLGTKTDSVFIFENPQHDFPKIIMYQKLNDNEIFVQVSDGQQKGFSYKMRKQRPQVAHKDTTVSNPNFDPILAQKLGGDDFGMKNYFLVILKTGPNKTTDKDFINQSFRAHLDNINLLAQNGKLIVAGPLGMNVYNYRGIFILDNIPSIEEAKEILQTDLAIKNELLDYEIFNWYGSAALLEYLPFSDKIWKSKP</sequence>
<feature type="chain" id="PRO_5045286815" evidence="1">
    <location>
        <begin position="19"/>
        <end position="287"/>
    </location>
</feature>
<protein>
    <submittedName>
        <fullName evidence="3">DUF6265 family protein</fullName>
    </submittedName>
</protein>
<proteinExistence type="predicted"/>
<dbReference type="Pfam" id="PF19780">
    <property type="entry name" value="DUF6265"/>
    <property type="match status" value="1"/>
</dbReference>
<dbReference type="SUPFAM" id="SSF54909">
    <property type="entry name" value="Dimeric alpha+beta barrel"/>
    <property type="match status" value="1"/>
</dbReference>
<dbReference type="InterPro" id="IPR046232">
    <property type="entry name" value="DUF6265"/>
</dbReference>
<dbReference type="Proteomes" id="UP001165489">
    <property type="component" value="Unassembled WGS sequence"/>
</dbReference>
<evidence type="ECO:0000256" key="1">
    <source>
        <dbReference type="SAM" id="SignalP"/>
    </source>
</evidence>
<keyword evidence="1" id="KW-0732">Signal</keyword>
<evidence type="ECO:0000259" key="2">
    <source>
        <dbReference type="Pfam" id="PF19780"/>
    </source>
</evidence>